<comment type="caution">
    <text evidence="2">The sequence shown here is derived from an EMBL/GenBank/DDBJ whole genome shotgun (WGS) entry which is preliminary data.</text>
</comment>
<gene>
    <name evidence="2" type="ORF">E2C01_043333</name>
</gene>
<keyword evidence="3" id="KW-1185">Reference proteome</keyword>
<evidence type="ECO:0000256" key="1">
    <source>
        <dbReference type="SAM" id="MobiDB-lite"/>
    </source>
</evidence>
<feature type="compositionally biased region" description="Pro residues" evidence="1">
    <location>
        <begin position="33"/>
        <end position="45"/>
    </location>
</feature>
<proteinExistence type="predicted"/>
<dbReference type="Proteomes" id="UP000324222">
    <property type="component" value="Unassembled WGS sequence"/>
</dbReference>
<dbReference type="EMBL" id="VSRR010008928">
    <property type="protein sequence ID" value="MPC49529.1"/>
    <property type="molecule type" value="Genomic_DNA"/>
</dbReference>
<protein>
    <submittedName>
        <fullName evidence="2">Uncharacterized protein</fullName>
    </submittedName>
</protein>
<feature type="compositionally biased region" description="Basic and acidic residues" evidence="1">
    <location>
        <begin position="1"/>
        <end position="10"/>
    </location>
</feature>
<evidence type="ECO:0000313" key="2">
    <source>
        <dbReference type="EMBL" id="MPC49529.1"/>
    </source>
</evidence>
<dbReference type="AlphaFoldDB" id="A0A5B7FW57"/>
<sequence>MANNKVEHVQFGDGSGSSSDPDERKLRRLDGRPLPPVSPPPPQPRKFPILPRAARRTCPLLTQLTSLVTLVTRPPLGYILPYSNNLFSLHAFQ</sequence>
<feature type="region of interest" description="Disordered" evidence="1">
    <location>
        <begin position="1"/>
        <end position="48"/>
    </location>
</feature>
<reference evidence="2 3" key="1">
    <citation type="submission" date="2019-05" db="EMBL/GenBank/DDBJ databases">
        <title>Another draft genome of Portunus trituberculatus and its Hox gene families provides insights of decapod evolution.</title>
        <authorList>
            <person name="Jeong J.-H."/>
            <person name="Song I."/>
            <person name="Kim S."/>
            <person name="Choi T."/>
            <person name="Kim D."/>
            <person name="Ryu S."/>
            <person name="Kim W."/>
        </authorList>
    </citation>
    <scope>NUCLEOTIDE SEQUENCE [LARGE SCALE GENOMIC DNA]</scope>
    <source>
        <tissue evidence="2">Muscle</tissue>
    </source>
</reference>
<feature type="compositionally biased region" description="Basic and acidic residues" evidence="1">
    <location>
        <begin position="21"/>
        <end position="31"/>
    </location>
</feature>
<name>A0A5B7FW57_PORTR</name>
<accession>A0A5B7FW57</accession>
<evidence type="ECO:0000313" key="3">
    <source>
        <dbReference type="Proteomes" id="UP000324222"/>
    </source>
</evidence>
<organism evidence="2 3">
    <name type="scientific">Portunus trituberculatus</name>
    <name type="common">Swimming crab</name>
    <name type="synonym">Neptunus trituberculatus</name>
    <dbReference type="NCBI Taxonomy" id="210409"/>
    <lineage>
        <taxon>Eukaryota</taxon>
        <taxon>Metazoa</taxon>
        <taxon>Ecdysozoa</taxon>
        <taxon>Arthropoda</taxon>
        <taxon>Crustacea</taxon>
        <taxon>Multicrustacea</taxon>
        <taxon>Malacostraca</taxon>
        <taxon>Eumalacostraca</taxon>
        <taxon>Eucarida</taxon>
        <taxon>Decapoda</taxon>
        <taxon>Pleocyemata</taxon>
        <taxon>Brachyura</taxon>
        <taxon>Eubrachyura</taxon>
        <taxon>Portunoidea</taxon>
        <taxon>Portunidae</taxon>
        <taxon>Portuninae</taxon>
        <taxon>Portunus</taxon>
    </lineage>
</organism>